<keyword evidence="1" id="KW-1133">Transmembrane helix</keyword>
<dbReference type="OrthoDB" id="10017160at2759"/>
<keyword evidence="1" id="KW-0812">Transmembrane</keyword>
<evidence type="ECO:0000313" key="2">
    <source>
        <dbReference type="EMBL" id="GBP49131.1"/>
    </source>
</evidence>
<gene>
    <name evidence="2" type="primary">bib</name>
    <name evidence="2" type="ORF">EVAR_80799_1</name>
</gene>
<evidence type="ECO:0000313" key="3">
    <source>
        <dbReference type="Proteomes" id="UP000299102"/>
    </source>
</evidence>
<protein>
    <submittedName>
        <fullName evidence="2">Neurogenic protein big brain</fullName>
    </submittedName>
</protein>
<dbReference type="EMBL" id="BGZK01000538">
    <property type="protein sequence ID" value="GBP49131.1"/>
    <property type="molecule type" value="Genomic_DNA"/>
</dbReference>
<reference evidence="2 3" key="1">
    <citation type="journal article" date="2019" name="Commun. Biol.">
        <title>The bagworm genome reveals a unique fibroin gene that provides high tensile strength.</title>
        <authorList>
            <person name="Kono N."/>
            <person name="Nakamura H."/>
            <person name="Ohtoshi R."/>
            <person name="Tomita M."/>
            <person name="Numata K."/>
            <person name="Arakawa K."/>
        </authorList>
    </citation>
    <scope>NUCLEOTIDE SEQUENCE [LARGE SCALE GENOMIC DNA]</scope>
</reference>
<keyword evidence="1" id="KW-0472">Membrane</keyword>
<evidence type="ECO:0000256" key="1">
    <source>
        <dbReference type="SAM" id="Phobius"/>
    </source>
</evidence>
<sequence length="213" mass="23040">MYAADEERTEMREQERNLESHIVTLIEKLEHVLHEGSAGDGGAGAALESARAEVRRSALWAAASAECAAAFAYALAVGGAAGGAGVGASAAAVVLASALAAGCAVAALTLCFERVSVDGYLPPIAVTQENVQAVDILIRENRRIIYVELMRGLGIESAAMQRIIRDRLSLRKRGSRWMPRKLADEQKARRVDWRRFLIDKFDDGANKKTYTII</sequence>
<organism evidence="2 3">
    <name type="scientific">Eumeta variegata</name>
    <name type="common">Bagworm moth</name>
    <name type="synonym">Eumeta japonica</name>
    <dbReference type="NCBI Taxonomy" id="151549"/>
    <lineage>
        <taxon>Eukaryota</taxon>
        <taxon>Metazoa</taxon>
        <taxon>Ecdysozoa</taxon>
        <taxon>Arthropoda</taxon>
        <taxon>Hexapoda</taxon>
        <taxon>Insecta</taxon>
        <taxon>Pterygota</taxon>
        <taxon>Neoptera</taxon>
        <taxon>Endopterygota</taxon>
        <taxon>Lepidoptera</taxon>
        <taxon>Glossata</taxon>
        <taxon>Ditrysia</taxon>
        <taxon>Tineoidea</taxon>
        <taxon>Psychidae</taxon>
        <taxon>Oiketicinae</taxon>
        <taxon>Eumeta</taxon>
    </lineage>
</organism>
<dbReference type="AlphaFoldDB" id="A0A4C1WDF9"/>
<feature type="transmembrane region" description="Helical" evidence="1">
    <location>
        <begin position="58"/>
        <end position="76"/>
    </location>
</feature>
<name>A0A4C1WDF9_EUMVA</name>
<dbReference type="Proteomes" id="UP000299102">
    <property type="component" value="Unassembled WGS sequence"/>
</dbReference>
<keyword evidence="3" id="KW-1185">Reference proteome</keyword>
<accession>A0A4C1WDF9</accession>
<comment type="caution">
    <text evidence="2">The sequence shown here is derived from an EMBL/GenBank/DDBJ whole genome shotgun (WGS) entry which is preliminary data.</text>
</comment>
<feature type="transmembrane region" description="Helical" evidence="1">
    <location>
        <begin position="88"/>
        <end position="112"/>
    </location>
</feature>
<proteinExistence type="predicted"/>